<dbReference type="SUPFAM" id="SSF47090">
    <property type="entry name" value="PGBD-like"/>
    <property type="match status" value="1"/>
</dbReference>
<dbReference type="Pfam" id="PF01471">
    <property type="entry name" value="PG_binding_1"/>
    <property type="match status" value="1"/>
</dbReference>
<evidence type="ECO:0000259" key="2">
    <source>
        <dbReference type="Pfam" id="PF01471"/>
    </source>
</evidence>
<keyword evidence="1" id="KW-1133">Transmembrane helix</keyword>
<feature type="domain" description="Peptidoglycan binding-like" evidence="2">
    <location>
        <begin position="171"/>
        <end position="225"/>
    </location>
</feature>
<accession>A0A1H0Q7Z8</accession>
<dbReference type="Gene3D" id="1.10.101.10">
    <property type="entry name" value="PGBD-like superfamily/PGBD"/>
    <property type="match status" value="1"/>
</dbReference>
<reference evidence="3 4" key="1">
    <citation type="submission" date="2016-10" db="EMBL/GenBank/DDBJ databases">
        <authorList>
            <person name="de Groot N.N."/>
        </authorList>
    </citation>
    <scope>NUCLEOTIDE SEQUENCE [LARGE SCALE GENOMIC DNA]</scope>
    <source>
        <strain evidence="3 4">StLB037</strain>
    </source>
</reference>
<dbReference type="AlphaFoldDB" id="A0A1H0Q7Z8"/>
<name>A0A1H0Q7Z8_MICTS</name>
<evidence type="ECO:0000313" key="3">
    <source>
        <dbReference type="EMBL" id="SDP13512.1"/>
    </source>
</evidence>
<evidence type="ECO:0000313" key="4">
    <source>
        <dbReference type="Proteomes" id="UP000186456"/>
    </source>
</evidence>
<dbReference type="EMBL" id="FNJN01000004">
    <property type="protein sequence ID" value="SDP13512.1"/>
    <property type="molecule type" value="Genomic_DNA"/>
</dbReference>
<feature type="transmembrane region" description="Helical" evidence="1">
    <location>
        <begin position="104"/>
        <end position="125"/>
    </location>
</feature>
<dbReference type="Proteomes" id="UP000186456">
    <property type="component" value="Unassembled WGS sequence"/>
</dbReference>
<evidence type="ECO:0000256" key="1">
    <source>
        <dbReference type="SAM" id="Phobius"/>
    </source>
</evidence>
<dbReference type="InterPro" id="IPR002477">
    <property type="entry name" value="Peptidoglycan-bd-like"/>
</dbReference>
<keyword evidence="1" id="KW-0472">Membrane</keyword>
<protein>
    <submittedName>
        <fullName evidence="3">Putative peptidoglycan binding domain-containing protein</fullName>
    </submittedName>
</protein>
<dbReference type="InterPro" id="IPR036366">
    <property type="entry name" value="PGBDSf"/>
</dbReference>
<keyword evidence="1" id="KW-0812">Transmembrane</keyword>
<organism evidence="3 4">
    <name type="scientific">Microbacterium testaceum (strain StLB037)</name>
    <dbReference type="NCBI Taxonomy" id="979556"/>
    <lineage>
        <taxon>Bacteria</taxon>
        <taxon>Bacillati</taxon>
        <taxon>Actinomycetota</taxon>
        <taxon>Actinomycetes</taxon>
        <taxon>Micrococcales</taxon>
        <taxon>Microbacteriaceae</taxon>
        <taxon>Microbacterium</taxon>
    </lineage>
</organism>
<proteinExistence type="predicted"/>
<sequence>MPPRFGRGRGRFVMPGNTQGVIASSTRLRARVGERLVRGPSERSAGGASQNDVLPAHSEAVTRFRLEVEVICPPNGLYENTKHVDKVKSQNKQRSKDLTRKFRMARLVVVALLVSAGAIAMPAAAQAAVPTCNFSAIYALERPLGPSGVFPSVNTSPKQRSCNLWPGGERNATIALQYQLNRCNGANLVEDGSYGPATQNAVRAVQSRAGIAVDGVYGPQTMNAMRWSNGNGCYSASSYSYAGTNG</sequence>
<dbReference type="InterPro" id="IPR036365">
    <property type="entry name" value="PGBD-like_sf"/>
</dbReference>
<gene>
    <name evidence="3" type="ORF">SAMN04487788_2288</name>
</gene>